<evidence type="ECO:0000256" key="2">
    <source>
        <dbReference type="SAM" id="MobiDB-lite"/>
    </source>
</evidence>
<accession>A0ABU1IL06</accession>
<feature type="region of interest" description="Disordered" evidence="2">
    <location>
        <begin position="30"/>
        <end position="73"/>
    </location>
</feature>
<dbReference type="PANTHER" id="PTHR42852:SF17">
    <property type="entry name" value="THIOREDOXIN-LIKE PROTEIN HI_1115"/>
    <property type="match status" value="1"/>
</dbReference>
<dbReference type="InterPro" id="IPR013766">
    <property type="entry name" value="Thioredoxin_domain"/>
</dbReference>
<gene>
    <name evidence="4" type="ORF">JOE21_000820</name>
</gene>
<sequence length="209" mass="22888">MNQTVRNRLVATLALAVVLAAVWGAVGNGWGDESRSQGETDPAVSTDGAAKGDSGQQTDELPPALSQEGPLRGKMMPDITLVNRDGDPVSLRDNGGKPAIINVWASWCPPCKKEMPDLQAAYEKHGDQVQFHMVNLTNRDSLDQMNEYLKKEAFTFPVLLDEEGVTEKQLQVLGIPNTFVVDEKGRIIHHVGGYMDSKTVERIMDELTS</sequence>
<dbReference type="Pfam" id="PF00578">
    <property type="entry name" value="AhpC-TSA"/>
    <property type="match status" value="1"/>
</dbReference>
<dbReference type="Gene3D" id="3.40.30.10">
    <property type="entry name" value="Glutaredoxin"/>
    <property type="match status" value="1"/>
</dbReference>
<evidence type="ECO:0000256" key="1">
    <source>
        <dbReference type="ARBA" id="ARBA00023157"/>
    </source>
</evidence>
<comment type="caution">
    <text evidence="4">The sequence shown here is derived from an EMBL/GenBank/DDBJ whole genome shotgun (WGS) entry which is preliminary data.</text>
</comment>
<evidence type="ECO:0000313" key="5">
    <source>
        <dbReference type="Proteomes" id="UP001185012"/>
    </source>
</evidence>
<feature type="domain" description="Thioredoxin" evidence="3">
    <location>
        <begin position="70"/>
        <end position="209"/>
    </location>
</feature>
<evidence type="ECO:0000259" key="3">
    <source>
        <dbReference type="PROSITE" id="PS51352"/>
    </source>
</evidence>
<evidence type="ECO:0000313" key="4">
    <source>
        <dbReference type="EMBL" id="MDR6224829.1"/>
    </source>
</evidence>
<dbReference type="InterPro" id="IPR036249">
    <property type="entry name" value="Thioredoxin-like_sf"/>
</dbReference>
<name>A0ABU1IL06_9BACL</name>
<dbReference type="CDD" id="cd02966">
    <property type="entry name" value="TlpA_like_family"/>
    <property type="match status" value="1"/>
</dbReference>
<dbReference type="InterPro" id="IPR000866">
    <property type="entry name" value="AhpC/TSA"/>
</dbReference>
<organism evidence="4 5">
    <name type="scientific">Desmospora profundinema</name>
    <dbReference type="NCBI Taxonomy" id="1571184"/>
    <lineage>
        <taxon>Bacteria</taxon>
        <taxon>Bacillati</taxon>
        <taxon>Bacillota</taxon>
        <taxon>Bacilli</taxon>
        <taxon>Bacillales</taxon>
        <taxon>Thermoactinomycetaceae</taxon>
        <taxon>Desmospora</taxon>
    </lineage>
</organism>
<dbReference type="EMBL" id="JAVDQG010000002">
    <property type="protein sequence ID" value="MDR6224829.1"/>
    <property type="molecule type" value="Genomic_DNA"/>
</dbReference>
<keyword evidence="1" id="KW-1015">Disulfide bond</keyword>
<dbReference type="GO" id="GO:0016853">
    <property type="term" value="F:isomerase activity"/>
    <property type="evidence" value="ECO:0007669"/>
    <property type="project" value="UniProtKB-KW"/>
</dbReference>
<dbReference type="PANTHER" id="PTHR42852">
    <property type="entry name" value="THIOL:DISULFIDE INTERCHANGE PROTEIN DSBE"/>
    <property type="match status" value="1"/>
</dbReference>
<keyword evidence="5" id="KW-1185">Reference proteome</keyword>
<keyword evidence="4" id="KW-0413">Isomerase</keyword>
<dbReference type="Proteomes" id="UP001185012">
    <property type="component" value="Unassembled WGS sequence"/>
</dbReference>
<dbReference type="RefSeq" id="WP_309862667.1">
    <property type="nucleotide sequence ID" value="NZ_JAVDQG010000002.1"/>
</dbReference>
<dbReference type="InterPro" id="IPR017937">
    <property type="entry name" value="Thioredoxin_CS"/>
</dbReference>
<protein>
    <submittedName>
        <fullName evidence="4">Thiol-disulfide isomerase/thioredoxin</fullName>
    </submittedName>
</protein>
<proteinExistence type="predicted"/>
<dbReference type="PROSITE" id="PS51352">
    <property type="entry name" value="THIOREDOXIN_2"/>
    <property type="match status" value="1"/>
</dbReference>
<dbReference type="SUPFAM" id="SSF52833">
    <property type="entry name" value="Thioredoxin-like"/>
    <property type="match status" value="1"/>
</dbReference>
<reference evidence="4 5" key="1">
    <citation type="submission" date="2023-07" db="EMBL/GenBank/DDBJ databases">
        <title>Genomic Encyclopedia of Type Strains, Phase IV (KMG-IV): sequencing the most valuable type-strain genomes for metagenomic binning, comparative biology and taxonomic classification.</title>
        <authorList>
            <person name="Goeker M."/>
        </authorList>
    </citation>
    <scope>NUCLEOTIDE SEQUENCE [LARGE SCALE GENOMIC DNA]</scope>
    <source>
        <strain evidence="4 5">DSM 45903</strain>
    </source>
</reference>
<dbReference type="PROSITE" id="PS00194">
    <property type="entry name" value="THIOREDOXIN_1"/>
    <property type="match status" value="1"/>
</dbReference>
<dbReference type="InterPro" id="IPR050553">
    <property type="entry name" value="Thioredoxin_ResA/DsbE_sf"/>
</dbReference>